<dbReference type="PROSITE" id="PS51257">
    <property type="entry name" value="PROKAR_LIPOPROTEIN"/>
    <property type="match status" value="1"/>
</dbReference>
<dbReference type="STRING" id="1338011.BD94_2957"/>
<dbReference type="SUPFAM" id="SSF48452">
    <property type="entry name" value="TPR-like"/>
    <property type="match status" value="1"/>
</dbReference>
<evidence type="ECO:0000313" key="2">
    <source>
        <dbReference type="Proteomes" id="UP000028933"/>
    </source>
</evidence>
<dbReference type="Gene3D" id="1.25.40.390">
    <property type="match status" value="1"/>
</dbReference>
<accession>A0A077EH24</accession>
<reference evidence="1" key="1">
    <citation type="journal article" date="2013" name="Lancet">
        <title>First case of E anophelis outbreak in an intensive-care unit.</title>
        <authorList>
            <person name="Teo J."/>
            <person name="Tan S.Y."/>
            <person name="Tay M."/>
            <person name="Ding Y."/>
            <person name="Kjelleberg S."/>
            <person name="Givskov M."/>
            <person name="Lin R.T."/>
            <person name="Yang L."/>
        </authorList>
    </citation>
    <scope>NUCLEOTIDE SEQUENCE [LARGE SCALE GENOMIC DNA]</scope>
    <source>
        <strain evidence="1">NUHP1</strain>
    </source>
</reference>
<reference evidence="1" key="2">
    <citation type="journal article" date="2015" name="Genome Biol. Evol.">
        <title>Complete Genome Sequence and Transcriptomic Analysis of the Novel Pathogen Elizabethkingia anophelis in Response to Oxidative Stress.</title>
        <authorList>
            <person name="Li Y."/>
            <person name="Liu Y."/>
            <person name="Chew S.C."/>
            <person name="Tay M."/>
            <person name="Salido M.M."/>
            <person name="Teo J."/>
            <person name="Lauro F.M."/>
            <person name="Givskov M."/>
            <person name="Yang L."/>
        </authorList>
    </citation>
    <scope>NUCLEOTIDE SEQUENCE</scope>
    <source>
        <strain evidence="1">NUHP1</strain>
    </source>
</reference>
<evidence type="ECO:0008006" key="3">
    <source>
        <dbReference type="Google" id="ProtNLM"/>
    </source>
</evidence>
<name>A0A077EH24_9FLAO</name>
<dbReference type="KEGG" id="eao:BD94_2957"/>
<gene>
    <name evidence="1" type="ORF">BD94_2957</name>
</gene>
<dbReference type="Pfam" id="PF12771">
    <property type="entry name" value="SusD-like_2"/>
    <property type="match status" value="1"/>
</dbReference>
<sequence length="481" mass="54657">MKSYFKFIIPLSLSLIVGSCSRNFEEINTDDSRIKDPTSGSLLNPVLYNMSSYGYNRANDFTFDLMQVSIDFPNEGNITSRYYMTDKTGQSMWNTSYLWLKQVRDMMDIAKQEGDNNNLAIGIILNAWIYANLTDSFGDIPMTQASQLDTGVKQPAFDRQKDIYINLLDQLNQANSLLDVKKKLAESDILYKGEASVDGIVKWKKFANSLSLRLLTRISAKNGEINVHERIRKIVNDPVNYPVFTSNADNAALDISGIAPFLPPIARPQDFTTARAAGEFFVNTLLDNNDPRIPVILTKAKDLKNKDIGYKGAPAGYPLGTYFDYQPSQLSQNLAKAPMRLFMMTYSEVQFIMAELSYKGIITGNTKSYYETGVKANLEQWGAEMPANYFSNPKVAFNNSFEQIMLQKYVALFFVDHQQWFEQRRTGLPKLPNNGGLQNEGKLPQRYMYTTQSRVLNSENYQKAVQQMGGDDINIKVWWNK</sequence>
<dbReference type="HOGENOM" id="CLU_025928_1_0_10"/>
<dbReference type="InterPro" id="IPR011990">
    <property type="entry name" value="TPR-like_helical_dom_sf"/>
</dbReference>
<protein>
    <recommendedName>
        <fullName evidence="3">SusD, outer membrane protein</fullName>
    </recommendedName>
</protein>
<organism evidence="1 2">
    <name type="scientific">Elizabethkingia anophelis NUHP1</name>
    <dbReference type="NCBI Taxonomy" id="1338011"/>
    <lineage>
        <taxon>Bacteria</taxon>
        <taxon>Pseudomonadati</taxon>
        <taxon>Bacteroidota</taxon>
        <taxon>Flavobacteriia</taxon>
        <taxon>Flavobacteriales</taxon>
        <taxon>Weeksellaceae</taxon>
        <taxon>Elizabethkingia</taxon>
    </lineage>
</organism>
<dbReference type="Proteomes" id="UP000028933">
    <property type="component" value="Chromosome"/>
</dbReference>
<dbReference type="eggNOG" id="COG4198">
    <property type="taxonomic scope" value="Bacteria"/>
</dbReference>
<evidence type="ECO:0000313" key="1">
    <source>
        <dbReference type="EMBL" id="AIL46732.1"/>
    </source>
</evidence>
<dbReference type="AlphaFoldDB" id="A0A077EH24"/>
<dbReference type="EMBL" id="CP007547">
    <property type="protein sequence ID" value="AIL46732.1"/>
    <property type="molecule type" value="Genomic_DNA"/>
</dbReference>
<proteinExistence type="predicted"/>
<dbReference type="RefSeq" id="WP_024565738.1">
    <property type="nucleotide sequence ID" value="NZ_CP007547.1"/>
</dbReference>
<dbReference type="InterPro" id="IPR041662">
    <property type="entry name" value="SusD-like_2"/>
</dbReference>